<dbReference type="RefSeq" id="WP_077172920.1">
    <property type="nucleotide sequence ID" value="NZ_MTLN01000008.1"/>
</dbReference>
<evidence type="ECO:0000313" key="2">
    <source>
        <dbReference type="Proteomes" id="UP000189310"/>
    </source>
</evidence>
<gene>
    <name evidence="1" type="ORF">BVL52_20620</name>
</gene>
<dbReference type="Proteomes" id="UP000189310">
    <property type="component" value="Unassembled WGS sequence"/>
</dbReference>
<name>A0ABX3IQM5_9PSED</name>
<keyword evidence="2" id="KW-1185">Reference proteome</keyword>
<dbReference type="EMBL" id="MTLN01000008">
    <property type="protein sequence ID" value="ONN70642.1"/>
    <property type="molecule type" value="Genomic_DNA"/>
</dbReference>
<accession>A0ABX3IQM5</accession>
<proteinExistence type="predicted"/>
<comment type="caution">
    <text evidence="1">The sequence shown here is derived from an EMBL/GenBank/DDBJ whole genome shotgun (WGS) entry which is preliminary data.</text>
</comment>
<reference evidence="1 2" key="1">
    <citation type="submission" date="2017-01" db="EMBL/GenBank/DDBJ databases">
        <title>Pseudomonas psychrotolerans genome sequencing and assembly.</title>
        <authorList>
            <person name="Vyas B."/>
            <person name="Mayilraj S."/>
        </authorList>
    </citation>
    <scope>NUCLEOTIDE SEQUENCE [LARGE SCALE GENOMIC DNA]</scope>
    <source>
        <strain evidence="1 2">SDS18</strain>
    </source>
</reference>
<evidence type="ECO:0000313" key="1">
    <source>
        <dbReference type="EMBL" id="ONN70642.1"/>
    </source>
</evidence>
<protein>
    <submittedName>
        <fullName evidence="1">Uncharacterized protein</fullName>
    </submittedName>
</protein>
<sequence length="225" mass="25686">MAGFKIHRPNGSVAIDANYFNLALRQSGTHRMTFMEQNTVRRVVFTLATDQAIIAFRSPYPTFLLNARVGNGQTTFYWGSVSPEDHDLSWWLFDLPQYGQKFASGGKLIVRRPQDGQVAFDSRMKYLKVMDFYRPGNTAQEETRNYGRTPAVVQVNRAWAQIVQPMQQFQTREETLSSAVWTSGNSVKDKAAQLRYILRPWQQGENSINYGGGLPQTMVVDVQDY</sequence>
<organism evidence="1 2">
    <name type="scientific">Pseudomonas oryzihabitans</name>
    <dbReference type="NCBI Taxonomy" id="47885"/>
    <lineage>
        <taxon>Bacteria</taxon>
        <taxon>Pseudomonadati</taxon>
        <taxon>Pseudomonadota</taxon>
        <taxon>Gammaproteobacteria</taxon>
        <taxon>Pseudomonadales</taxon>
        <taxon>Pseudomonadaceae</taxon>
        <taxon>Pseudomonas</taxon>
    </lineage>
</organism>